<dbReference type="EMBL" id="FOMX01000012">
    <property type="protein sequence ID" value="SFE32187.1"/>
    <property type="molecule type" value="Genomic_DNA"/>
</dbReference>
<feature type="compositionally biased region" description="Low complexity" evidence="1">
    <location>
        <begin position="33"/>
        <end position="66"/>
    </location>
</feature>
<dbReference type="Proteomes" id="UP000199400">
    <property type="component" value="Unassembled WGS sequence"/>
</dbReference>
<accession>A0A1I1ZKF8</accession>
<sequence>MMMKQQLSWARALAALALAGCPGPTAETSATNGSSTSDATTETGSTTDVTPTTSGGTSSTTHGTTGNPTEEIDPLPQGPVRAGVAVGYLTGPVGASMAGFGGRTVTNSTPWNHLLNGASGFYGLGTIKAMVIEVGGERLVVMKTPTMSSEHSLTEGTIEKLKALHDIDLTGRLITAATHSHHNLARYWRLPAPLGFVGADSPDEELIDRMTTAMADVIAAAVADLGPAQWGVAWNDDWDPDDEVYRDRRGENDPTYGKDARLTLLAVRRPDGTPMATVINFGMHGTVFDSPNELFTEDAPGGLEMKFEEAFFAAKGQPIFGMFAQSGGGDASPAGDGLGHPEPARIERVGHAAAPKILELYDAIEWRDEATLGVRSRRIDLTYSGIGYDDYPEFRNSQGGPYLWGGWQCKGAEGDVDDGNPATSMEGKPKNCMPLQGLLESLGETVPHGEVHQTYLTVARLDDFYMLTLPGEPTASVIEYARAGYEARAVDGMVFGYSQDHLLYLTQPDDWLQGGYESEMSLWGPLLAKYLVDGQMTVVDALIAGDGSPVWSEDSPSLSVGKSFEPRPLEASVDAPGLTSEPPMGIGRGETLRVAWNGGEPSLGEPRVTVQVDDGNGFVDVPSPSGWAGAALDNSRYHMLTHYAPVPEPNGKLLAERQQKWYVDWQVPADMPAGTYRLRITGRSFDGQATEDYALETAPFEVTFAAEHALTAVLAGGELTLDLVRPPPAYELVKTWPISGFRLLDPEVAAADPVHVRAPLTLTFIKDNLPVGDTYEVPYTPGVGHVFDFAATGLDPDQLFARVHLQGDVVPAFIEAAIAVP</sequence>
<proteinExistence type="predicted"/>
<name>A0A1I1ZKF8_9BACT</name>
<feature type="chain" id="PRO_5011629645" description="Neutral/alkaline non-lysosomal ceramidase, N-terminal" evidence="2">
    <location>
        <begin position="27"/>
        <end position="821"/>
    </location>
</feature>
<evidence type="ECO:0000313" key="3">
    <source>
        <dbReference type="EMBL" id="SFE32187.1"/>
    </source>
</evidence>
<keyword evidence="4" id="KW-1185">Reference proteome</keyword>
<gene>
    <name evidence="3" type="ORF">SAMN02745121_03823</name>
</gene>
<organism evidence="3 4">
    <name type="scientific">Nannocystis exedens</name>
    <dbReference type="NCBI Taxonomy" id="54"/>
    <lineage>
        <taxon>Bacteria</taxon>
        <taxon>Pseudomonadati</taxon>
        <taxon>Myxococcota</taxon>
        <taxon>Polyangia</taxon>
        <taxon>Nannocystales</taxon>
        <taxon>Nannocystaceae</taxon>
        <taxon>Nannocystis</taxon>
    </lineage>
</organism>
<dbReference type="STRING" id="54.SAMN02745121_03823"/>
<evidence type="ECO:0000256" key="1">
    <source>
        <dbReference type="SAM" id="MobiDB-lite"/>
    </source>
</evidence>
<feature type="region of interest" description="Disordered" evidence="1">
    <location>
        <begin position="24"/>
        <end position="79"/>
    </location>
</feature>
<evidence type="ECO:0000313" key="4">
    <source>
        <dbReference type="Proteomes" id="UP000199400"/>
    </source>
</evidence>
<protein>
    <recommendedName>
        <fullName evidence="5">Neutral/alkaline non-lysosomal ceramidase, N-terminal</fullName>
    </recommendedName>
</protein>
<reference evidence="4" key="1">
    <citation type="submission" date="2016-10" db="EMBL/GenBank/DDBJ databases">
        <authorList>
            <person name="Varghese N."/>
            <person name="Submissions S."/>
        </authorList>
    </citation>
    <scope>NUCLEOTIDE SEQUENCE [LARGE SCALE GENOMIC DNA]</scope>
    <source>
        <strain evidence="4">ATCC 25963</strain>
    </source>
</reference>
<evidence type="ECO:0008006" key="5">
    <source>
        <dbReference type="Google" id="ProtNLM"/>
    </source>
</evidence>
<dbReference type="OrthoDB" id="6899210at2"/>
<feature type="signal peptide" evidence="2">
    <location>
        <begin position="1"/>
        <end position="26"/>
    </location>
</feature>
<evidence type="ECO:0000256" key="2">
    <source>
        <dbReference type="SAM" id="SignalP"/>
    </source>
</evidence>
<keyword evidence="2" id="KW-0732">Signal</keyword>
<dbReference type="AlphaFoldDB" id="A0A1I1ZKF8"/>